<dbReference type="AlphaFoldDB" id="A0A9N7Z0Y3"/>
<dbReference type="Proteomes" id="UP001153269">
    <property type="component" value="Unassembled WGS sequence"/>
</dbReference>
<evidence type="ECO:0000313" key="3">
    <source>
        <dbReference type="Proteomes" id="UP001153269"/>
    </source>
</evidence>
<evidence type="ECO:0000313" key="2">
    <source>
        <dbReference type="EMBL" id="CAB1447220.1"/>
    </source>
</evidence>
<name>A0A9N7Z0Y3_PLEPL</name>
<gene>
    <name evidence="2" type="ORF">PLEPLA_LOCUS34914</name>
</gene>
<sequence length="245" mass="26472">MDVTVYPPPPQPLAVSSHTRLGQLSYQDPAYGNNKRATEALVRAARGAWSKSVRATKVIRRSSFPPSSSSASPPGHRRIGCPLSERQSTETRSPHRHVPGANTDTSTSSEPLTWSQQPEDSTQRARALPPPLNPLPGWLASPPASFPANTRRPELRRGLWVPRTPALLLRQTSASGGGQGHNIKPDSPQHHPLPNVHPQLGNVQHCCTCADVAEGVSFGLIEGTKHRGTPWLVVVGLPKRTDGQK</sequence>
<comment type="caution">
    <text evidence="2">The sequence shown here is derived from an EMBL/GenBank/DDBJ whole genome shotgun (WGS) entry which is preliminary data.</text>
</comment>
<feature type="compositionally biased region" description="Low complexity" evidence="1">
    <location>
        <begin position="62"/>
        <end position="74"/>
    </location>
</feature>
<evidence type="ECO:0000256" key="1">
    <source>
        <dbReference type="SAM" id="MobiDB-lite"/>
    </source>
</evidence>
<feature type="compositionally biased region" description="Pro residues" evidence="1">
    <location>
        <begin position="1"/>
        <end position="12"/>
    </location>
</feature>
<accession>A0A9N7Z0Y3</accession>
<organism evidence="2 3">
    <name type="scientific">Pleuronectes platessa</name>
    <name type="common">European plaice</name>
    <dbReference type="NCBI Taxonomy" id="8262"/>
    <lineage>
        <taxon>Eukaryota</taxon>
        <taxon>Metazoa</taxon>
        <taxon>Chordata</taxon>
        <taxon>Craniata</taxon>
        <taxon>Vertebrata</taxon>
        <taxon>Euteleostomi</taxon>
        <taxon>Actinopterygii</taxon>
        <taxon>Neopterygii</taxon>
        <taxon>Teleostei</taxon>
        <taxon>Neoteleostei</taxon>
        <taxon>Acanthomorphata</taxon>
        <taxon>Carangaria</taxon>
        <taxon>Pleuronectiformes</taxon>
        <taxon>Pleuronectoidei</taxon>
        <taxon>Pleuronectidae</taxon>
        <taxon>Pleuronectes</taxon>
    </lineage>
</organism>
<dbReference type="EMBL" id="CADEAL010003939">
    <property type="protein sequence ID" value="CAB1447220.1"/>
    <property type="molecule type" value="Genomic_DNA"/>
</dbReference>
<feature type="compositionally biased region" description="Polar residues" evidence="1">
    <location>
        <begin position="102"/>
        <end position="120"/>
    </location>
</feature>
<reference evidence="2" key="1">
    <citation type="submission" date="2020-03" db="EMBL/GenBank/DDBJ databases">
        <authorList>
            <person name="Weist P."/>
        </authorList>
    </citation>
    <scope>NUCLEOTIDE SEQUENCE</scope>
</reference>
<feature type="region of interest" description="Disordered" evidence="1">
    <location>
        <begin position="60"/>
        <end position="151"/>
    </location>
</feature>
<keyword evidence="3" id="KW-1185">Reference proteome</keyword>
<proteinExistence type="predicted"/>
<protein>
    <submittedName>
        <fullName evidence="2">Uncharacterized protein</fullName>
    </submittedName>
</protein>
<feature type="region of interest" description="Disordered" evidence="1">
    <location>
        <begin position="1"/>
        <end position="20"/>
    </location>
</feature>
<feature type="region of interest" description="Disordered" evidence="1">
    <location>
        <begin position="172"/>
        <end position="196"/>
    </location>
</feature>